<feature type="region of interest" description="Disordered" evidence="1">
    <location>
        <begin position="97"/>
        <end position="227"/>
    </location>
</feature>
<feature type="compositionally biased region" description="Low complexity" evidence="1">
    <location>
        <begin position="823"/>
        <end position="834"/>
    </location>
</feature>
<dbReference type="OrthoDB" id="6621371at2759"/>
<proteinExistence type="predicted"/>
<feature type="compositionally biased region" description="Basic residues" evidence="1">
    <location>
        <begin position="811"/>
        <end position="820"/>
    </location>
</feature>
<feature type="compositionally biased region" description="Low complexity" evidence="1">
    <location>
        <begin position="1777"/>
        <end position="1820"/>
    </location>
</feature>
<feature type="region of interest" description="Disordered" evidence="1">
    <location>
        <begin position="353"/>
        <end position="420"/>
    </location>
</feature>
<feature type="compositionally biased region" description="Low complexity" evidence="1">
    <location>
        <begin position="191"/>
        <end position="208"/>
    </location>
</feature>
<feature type="compositionally biased region" description="Polar residues" evidence="1">
    <location>
        <begin position="1268"/>
        <end position="1278"/>
    </location>
</feature>
<feature type="compositionally biased region" description="Low complexity" evidence="1">
    <location>
        <begin position="541"/>
        <end position="568"/>
    </location>
</feature>
<dbReference type="Proteomes" id="UP001652620">
    <property type="component" value="Chromosome 3"/>
</dbReference>
<feature type="compositionally biased region" description="Polar residues" evidence="1">
    <location>
        <begin position="97"/>
        <end position="119"/>
    </location>
</feature>
<feature type="compositionally biased region" description="Basic and acidic residues" evidence="1">
    <location>
        <begin position="838"/>
        <end position="853"/>
    </location>
</feature>
<feature type="region of interest" description="Disordered" evidence="1">
    <location>
        <begin position="753"/>
        <end position="874"/>
    </location>
</feature>
<dbReference type="PANTHER" id="PTHR20916">
    <property type="entry name" value="CYSTEINE AND GLYCINE-RICH PROTEIN 2 BINDING PROTEIN"/>
    <property type="match status" value="1"/>
</dbReference>
<gene>
    <name evidence="4" type="primary">LOC105226906</name>
</gene>
<feature type="region of interest" description="Disordered" evidence="1">
    <location>
        <begin position="1052"/>
        <end position="1084"/>
    </location>
</feature>
<dbReference type="GeneID" id="105226906"/>
<feature type="region of interest" description="Disordered" evidence="1">
    <location>
        <begin position="1263"/>
        <end position="1294"/>
    </location>
</feature>
<feature type="compositionally biased region" description="Low complexity" evidence="1">
    <location>
        <begin position="717"/>
        <end position="734"/>
    </location>
</feature>
<feature type="compositionally biased region" description="Polar residues" evidence="1">
    <location>
        <begin position="386"/>
        <end position="399"/>
    </location>
</feature>
<feature type="region of interest" description="Disordered" evidence="1">
    <location>
        <begin position="656"/>
        <end position="734"/>
    </location>
</feature>
<feature type="compositionally biased region" description="Basic residues" evidence="1">
    <location>
        <begin position="142"/>
        <end position="160"/>
    </location>
</feature>
<feature type="region of interest" description="Disordered" evidence="1">
    <location>
        <begin position="447"/>
        <end position="504"/>
    </location>
</feature>
<feature type="region of interest" description="Disordered" evidence="1">
    <location>
        <begin position="1321"/>
        <end position="1385"/>
    </location>
</feature>
<feature type="region of interest" description="Disordered" evidence="1">
    <location>
        <begin position="1518"/>
        <end position="1552"/>
    </location>
</feature>
<feature type="compositionally biased region" description="Polar residues" evidence="1">
    <location>
        <begin position="1334"/>
        <end position="1359"/>
    </location>
</feature>
<feature type="compositionally biased region" description="Basic and acidic residues" evidence="1">
    <location>
        <begin position="1360"/>
        <end position="1371"/>
    </location>
</feature>
<protein>
    <submittedName>
        <fullName evidence="4">Serine-rich adhesin for platelets isoform X1</fullName>
    </submittedName>
</protein>
<feature type="compositionally biased region" description="Low complexity" evidence="1">
    <location>
        <begin position="1866"/>
        <end position="1891"/>
    </location>
</feature>
<feature type="compositionally biased region" description="Low complexity" evidence="1">
    <location>
        <begin position="678"/>
        <end position="694"/>
    </location>
</feature>
<evidence type="ECO:0000313" key="4">
    <source>
        <dbReference type="RefSeq" id="XP_029406343.2"/>
    </source>
</evidence>
<feature type="region of interest" description="Disordered" evidence="1">
    <location>
        <begin position="1861"/>
        <end position="1942"/>
    </location>
</feature>
<feature type="region of interest" description="Disordered" evidence="1">
    <location>
        <begin position="540"/>
        <end position="621"/>
    </location>
</feature>
<feature type="compositionally biased region" description="Polar residues" evidence="1">
    <location>
        <begin position="1762"/>
        <end position="1776"/>
    </location>
</feature>
<evidence type="ECO:0000313" key="3">
    <source>
        <dbReference type="Proteomes" id="UP001652620"/>
    </source>
</evidence>
<feature type="compositionally biased region" description="Polar residues" evidence="1">
    <location>
        <begin position="209"/>
        <end position="218"/>
    </location>
</feature>
<feature type="compositionally biased region" description="Polar residues" evidence="1">
    <location>
        <begin position="573"/>
        <end position="582"/>
    </location>
</feature>
<reference evidence="4" key="1">
    <citation type="submission" date="2025-08" db="UniProtKB">
        <authorList>
            <consortium name="RefSeq"/>
        </authorList>
    </citation>
    <scope>IDENTIFICATION</scope>
    <source>
        <tissue evidence="4">Adult</tissue>
    </source>
</reference>
<dbReference type="PANTHER" id="PTHR20916:SF12">
    <property type="entry name" value="ANCESTRAL COATOMER ELEMENT 1 SEC16_SEC31 DOMAIN-CONTAINING PROTEIN-RELATED"/>
    <property type="match status" value="1"/>
</dbReference>
<feature type="compositionally biased region" description="Basic and acidic residues" evidence="1">
    <location>
        <begin position="1449"/>
        <end position="1465"/>
    </location>
</feature>
<feature type="compositionally biased region" description="Polar residues" evidence="1">
    <location>
        <begin position="1740"/>
        <end position="1755"/>
    </location>
</feature>
<feature type="compositionally biased region" description="Low complexity" evidence="1">
    <location>
        <begin position="1533"/>
        <end position="1552"/>
    </location>
</feature>
<organism evidence="3 4">
    <name type="scientific">Bactrocera dorsalis</name>
    <name type="common">Oriental fruit fly</name>
    <name type="synonym">Dacus dorsalis</name>
    <dbReference type="NCBI Taxonomy" id="27457"/>
    <lineage>
        <taxon>Eukaryota</taxon>
        <taxon>Metazoa</taxon>
        <taxon>Ecdysozoa</taxon>
        <taxon>Arthropoda</taxon>
        <taxon>Hexapoda</taxon>
        <taxon>Insecta</taxon>
        <taxon>Pterygota</taxon>
        <taxon>Neoptera</taxon>
        <taxon>Endopterygota</taxon>
        <taxon>Diptera</taxon>
        <taxon>Brachycera</taxon>
        <taxon>Muscomorpha</taxon>
        <taxon>Tephritoidea</taxon>
        <taxon>Tephritidae</taxon>
        <taxon>Bactrocera</taxon>
        <taxon>Bactrocera</taxon>
    </lineage>
</organism>
<feature type="compositionally biased region" description="Basic and acidic residues" evidence="1">
    <location>
        <begin position="1074"/>
        <end position="1084"/>
    </location>
</feature>
<feature type="compositionally biased region" description="Low complexity" evidence="1">
    <location>
        <begin position="487"/>
        <end position="498"/>
    </location>
</feature>
<feature type="compositionally biased region" description="Low complexity" evidence="1">
    <location>
        <begin position="1909"/>
        <end position="1927"/>
    </location>
</feature>
<dbReference type="Pfam" id="PF15893">
    <property type="entry name" value="DUF4739"/>
    <property type="match status" value="1"/>
</dbReference>
<feature type="region of interest" description="Disordered" evidence="1">
    <location>
        <begin position="1426"/>
        <end position="1465"/>
    </location>
</feature>
<feature type="compositionally biased region" description="Basic and acidic residues" evidence="1">
    <location>
        <begin position="1716"/>
        <end position="1739"/>
    </location>
</feature>
<evidence type="ECO:0000259" key="2">
    <source>
        <dbReference type="Pfam" id="PF15893"/>
    </source>
</evidence>
<feature type="compositionally biased region" description="Polar residues" evidence="1">
    <location>
        <begin position="1523"/>
        <end position="1532"/>
    </location>
</feature>
<feature type="compositionally biased region" description="Low complexity" evidence="1">
    <location>
        <begin position="1426"/>
        <end position="1448"/>
    </location>
</feature>
<sequence length="1958" mass="211500">MLLICHFGGKAKRPRSAAAATSADSSDSESELAAYVANGINANVIRGAVTPEQRRHSMSASLMSCVRENSPPLDSVDGANCSSATGPMSLPDCHMTTMSTHKQQQQLTSTPLSAPNINESSSSGGGGAGGGGDGTTQTTEPKRRRFHPLRNLRRIFRRRTITNVPDTPPSVNTTNTLPPPTSSTSEKNLRSATLSSISSAVSASSPSSPLTHQQLQDAYSSQSLPKSKSYSISGCGVGVVAAAGNSGGNKSTQHRDALLATVLGGGGGKHKQQQQQHNKQQLQQQLEEDIDMYTTHSTTSALFHHHQHQQVGSSGGVLFQPPHSVRQSLGVAVLPSAMNRSFYAERQKLRSIGDSSQELDSSGNDSGSANNTTMSSSANGGGRTNGCASSEMSDSQRSLSEGRLVDSDYSHDPLSQSHDSVFSESASASLFSNRDYQAELSDVLRKRNRHRQDASEEDLGLPRSPASPQRRVERTTQRNHYANSKHTTTATSSTATTTGGNHSEVSSLSLLSMNSGDGDELFTASTANNSTVSAKEFVQERSLTTTSSTVSGRSITRSSTVSTTSVSSEIYRHSSSGSLASDTNRDEPDLLGSKYQRLSHSAAKHKMALRPAKKKGPSRLHRRTLETSIPEANEDSLRLANNTLLDIKEHDIKAKTRSLPPSVNTKVIEQHAVEPKKVASPSKSKTKSSNASNEQAVNVKRSKIEKHERSNDGGKLTTNTTTITTTSSSSSGSITAATNLFGLRTLTAKATALFEPPQESSTDPTPSEQELKREKEREKLKEKEKEKMKEKEKEATSTQMETTESGFLRRLIQRNSKRSATRNNNNHSSNTSNSVPPAEEKMELSQSETDAKTKMQVSTSCLDMKPTPEPSLTKLDKSRSALSYEQNIEETRKDIKREILAVGSTGLNAMLNAHNLTTHNSSANNVKEAAATTSPPKPKSGAAARQRYMPQDIGSLERKVTTNANTTAHDSYASSTSSLLSKSSQQEIFQSTSIIREITASQASSVNSLSSVSKLSEHHYEKKPKIVGLSAFQQKISRSNDSVVRYAASNGANAHSTSSLDAADETHAYSSQEQKQRKVVEKSRSFRTYQEEAYATPTAMHNNMPSLPDLTLNLRVPYNDFAHNAKDNADNGAMDVELQGDKATRATTPRTESAGNLTATSSSYNFTKNIVVKSTPTKTVAPDESNKGDLLVRSPFINVLRKPTSTTSLEEKPLVVTVSAGNSNRKSVEQINAPKASPISLVTVVPPAAEVLKAEQQLRPKVLHLRDSNASLDTSTSTDDPKLTPTTAAVPLREKNKLKSNVAVANVRNSMDVLAANAKDVERKSAPAPVVQSAKAQSVKTTRRSTSLLDSPPAHSQSGNEERGGAVKLHESTSGSSTPNDDGVPEFMRIQLNRVDPARIAKSANVVLAKNVRELQTPTQQQQQQQTEAQQVQQEKQQQPQQQQQQVTKEAKTERNSNLEELSLRRLSNESVEIIEKPSPNEADKQKTIFDMSQNHSSSNNNNKSPTKMPVIVSALPPRSPVKKQQSIVTLSPTTPTTPITPTTPTTPITPTTDVDEGALLRMKTPLDAPADTATLSAKKLSLQERKRLFMSEEKLKTDKRIEELRNERKKSITEEVYRKSFAKSEEKLETSEKAATDNVVMLRKKSFCATTQAGAPTNGNRDDATPELMKVFARRSLKIKDEDINALADKIQVSNGGSGSGSSAKKFVAAQQNVDSDKENQSASEEKLDKLPKLEASHEMQSGKLTNGVNNRNSLADFRTKSVNGGASHTNGLSVHNNNNNNNNNNHTAANNSNNSTTGIHSVNNTTVNNVNSSNNGITSAGGGSGANNRSFLPPIKVAGFRAIPIERNSSVSKIFPTTASETLNNNNNNNSNSNNLNNNNHHQQQQQLNGKAHERQSLNIKALECNSSGSSSSMNSSTSSSSALSKTIERSATVSEFKGIHQRRAEWEQRAKEALK</sequence>
<feature type="compositionally biased region" description="Basic and acidic residues" evidence="1">
    <location>
        <begin position="668"/>
        <end position="677"/>
    </location>
</feature>
<accession>A0A8N4QFK7</accession>
<feature type="compositionally biased region" description="Basic residues" evidence="1">
    <location>
        <begin position="602"/>
        <end position="621"/>
    </location>
</feature>
<feature type="compositionally biased region" description="Basic and acidic residues" evidence="1">
    <location>
        <begin position="769"/>
        <end position="795"/>
    </location>
</feature>
<feature type="compositionally biased region" description="Gly residues" evidence="1">
    <location>
        <begin position="123"/>
        <end position="134"/>
    </location>
</feature>
<dbReference type="RefSeq" id="XP_029406343.2">
    <property type="nucleotide sequence ID" value="XM_029550483.2"/>
</dbReference>
<name>A0A8N4QFK7_BACDO</name>
<feature type="compositionally biased region" description="Polar residues" evidence="1">
    <location>
        <begin position="796"/>
        <end position="805"/>
    </location>
</feature>
<evidence type="ECO:0000256" key="1">
    <source>
        <dbReference type="SAM" id="MobiDB-lite"/>
    </source>
</evidence>
<feature type="compositionally biased region" description="Polar residues" evidence="1">
    <location>
        <begin position="758"/>
        <end position="768"/>
    </location>
</feature>
<dbReference type="InterPro" id="IPR031764">
    <property type="entry name" value="DUF4739"/>
</dbReference>
<feature type="region of interest" description="Disordered" evidence="1">
    <location>
        <begin position="1694"/>
        <end position="1829"/>
    </location>
</feature>
<keyword evidence="3" id="KW-1185">Reference proteome</keyword>
<feature type="compositionally biased region" description="Low complexity" evidence="1">
    <location>
        <begin position="360"/>
        <end position="378"/>
    </location>
</feature>
<feature type="domain" description="DUF4739" evidence="2">
    <location>
        <begin position="977"/>
        <end position="1207"/>
    </location>
</feature>